<reference evidence="2 3" key="1">
    <citation type="submission" date="2019-02" db="EMBL/GenBank/DDBJ databases">
        <title>Deep-cultivation of Planctomycetes and their phenomic and genomic characterization uncovers novel biology.</title>
        <authorList>
            <person name="Wiegand S."/>
            <person name="Jogler M."/>
            <person name="Boedeker C."/>
            <person name="Pinto D."/>
            <person name="Vollmers J."/>
            <person name="Rivas-Marin E."/>
            <person name="Kohn T."/>
            <person name="Peeters S.H."/>
            <person name="Heuer A."/>
            <person name="Rast P."/>
            <person name="Oberbeckmann S."/>
            <person name="Bunk B."/>
            <person name="Jeske O."/>
            <person name="Meyerdierks A."/>
            <person name="Storesund J.E."/>
            <person name="Kallscheuer N."/>
            <person name="Luecker S."/>
            <person name="Lage O.M."/>
            <person name="Pohl T."/>
            <person name="Merkel B.J."/>
            <person name="Hornburger P."/>
            <person name="Mueller R.-W."/>
            <person name="Bruemmer F."/>
            <person name="Labrenz M."/>
            <person name="Spormann A.M."/>
            <person name="Op den Camp H."/>
            <person name="Overmann J."/>
            <person name="Amann R."/>
            <person name="Jetten M.S.M."/>
            <person name="Mascher T."/>
            <person name="Medema M.H."/>
            <person name="Devos D.P."/>
            <person name="Kaster A.-K."/>
            <person name="Ovreas L."/>
            <person name="Rohde M."/>
            <person name="Galperin M.Y."/>
            <person name="Jogler C."/>
        </authorList>
    </citation>
    <scope>NUCLEOTIDE SEQUENCE [LARGE SCALE GENOMIC DNA]</scope>
    <source>
        <strain evidence="2 3">CA12</strain>
    </source>
</reference>
<feature type="region of interest" description="Disordered" evidence="1">
    <location>
        <begin position="103"/>
        <end position="130"/>
    </location>
</feature>
<dbReference type="KEGG" id="acaf:CA12_03360"/>
<dbReference type="OrthoDB" id="1523296at2"/>
<gene>
    <name evidence="2" type="ORF">CA12_03360</name>
</gene>
<evidence type="ECO:0000313" key="3">
    <source>
        <dbReference type="Proteomes" id="UP000318741"/>
    </source>
</evidence>
<evidence type="ECO:0000256" key="1">
    <source>
        <dbReference type="SAM" id="MobiDB-lite"/>
    </source>
</evidence>
<dbReference type="RefSeq" id="WP_145356958.1">
    <property type="nucleotide sequence ID" value="NZ_CP036265.1"/>
</dbReference>
<protein>
    <recommendedName>
        <fullName evidence="4">Type VI secretion protein, VC_A0111 family</fullName>
    </recommendedName>
</protein>
<feature type="compositionally biased region" description="Basic and acidic residues" evidence="1">
    <location>
        <begin position="71"/>
        <end position="83"/>
    </location>
</feature>
<dbReference type="EMBL" id="CP036265">
    <property type="protein sequence ID" value="QDT14265.1"/>
    <property type="molecule type" value="Genomic_DNA"/>
</dbReference>
<feature type="compositionally biased region" description="Basic and acidic residues" evidence="1">
    <location>
        <begin position="29"/>
        <end position="40"/>
    </location>
</feature>
<accession>A0A517P4J0</accession>
<dbReference type="PANTHER" id="PTHR35564:SF4">
    <property type="entry name" value="CYTOPLASMIC PROTEIN"/>
    <property type="match status" value="1"/>
</dbReference>
<sequence>MSAPPAPPPPPAPSRSAPPSAASKPYSGDPDRDPDLGRRLLRDGSRFEFFQAVRLLTKLRPGRGPDPTVLDETRRGERGRAGEPDLEPVCRFRTRARLDFPASSIDLIEPPTPPRRSATGERSAGAGDAAADPLATAPRVWLNHFGLVGASGVLPRHYTELIQQRRRDPRDSTLHEFLDLFTHRLAGLFYRAWVKYRPWAAHERAAAGEATVAADPARRRAYLTDPVAGRPADDPAGDALLAIAGLAGPASRLRESVRHAPAPRLALSDDRLRYYAGLLAGPNRSAAGLEVLLRHCLTAPVTVQTFVGQWLHLDPEDRCQLSSAAPPRLGRDAVVGARVRDAQGRFRVVIGPLSLKDFCSLLPDGAAHRVAADLVRLYAGPEFDFDFELRLRSEETPALHLGGPHARLGYTTWSAAGEGDAGGMGRADGFRSVVVPIAES</sequence>
<dbReference type="Pfam" id="PF06996">
    <property type="entry name" value="T6SS_TssG"/>
    <property type="match status" value="1"/>
</dbReference>
<keyword evidence="3" id="KW-1185">Reference proteome</keyword>
<evidence type="ECO:0000313" key="2">
    <source>
        <dbReference type="EMBL" id="QDT14265.1"/>
    </source>
</evidence>
<feature type="region of interest" description="Disordered" evidence="1">
    <location>
        <begin position="60"/>
        <end position="86"/>
    </location>
</feature>
<dbReference type="NCBIfam" id="TIGR03347">
    <property type="entry name" value="VI_chp_1"/>
    <property type="match status" value="1"/>
</dbReference>
<dbReference type="Proteomes" id="UP000318741">
    <property type="component" value="Chromosome"/>
</dbReference>
<feature type="compositionally biased region" description="Pro residues" evidence="1">
    <location>
        <begin position="1"/>
        <end position="13"/>
    </location>
</feature>
<name>A0A517P4J0_9PLAN</name>
<feature type="compositionally biased region" description="Low complexity" evidence="1">
    <location>
        <begin position="14"/>
        <end position="28"/>
    </location>
</feature>
<evidence type="ECO:0008006" key="4">
    <source>
        <dbReference type="Google" id="ProtNLM"/>
    </source>
</evidence>
<feature type="region of interest" description="Disordered" evidence="1">
    <location>
        <begin position="1"/>
        <end position="40"/>
    </location>
</feature>
<organism evidence="2 3">
    <name type="scientific">Alienimonas californiensis</name>
    <dbReference type="NCBI Taxonomy" id="2527989"/>
    <lineage>
        <taxon>Bacteria</taxon>
        <taxon>Pseudomonadati</taxon>
        <taxon>Planctomycetota</taxon>
        <taxon>Planctomycetia</taxon>
        <taxon>Planctomycetales</taxon>
        <taxon>Planctomycetaceae</taxon>
        <taxon>Alienimonas</taxon>
    </lineage>
</organism>
<dbReference type="PANTHER" id="PTHR35564">
    <property type="match status" value="1"/>
</dbReference>
<dbReference type="InterPro" id="IPR010732">
    <property type="entry name" value="T6SS_TssG-like"/>
</dbReference>
<dbReference type="AlphaFoldDB" id="A0A517P4J0"/>
<proteinExistence type="predicted"/>